<reference evidence="3 4" key="1">
    <citation type="submission" date="2014-03" db="EMBL/GenBank/DDBJ databases">
        <title>Genome sequence of Mycoplasma ovipneumoniae strain 14811.</title>
        <authorList>
            <person name="Sirand-Pugnet P."/>
            <person name="Breton M."/>
            <person name="Dordet-Frisoni E."/>
            <person name="Baranowski E."/>
            <person name="Barre A."/>
            <person name="Couture C."/>
            <person name="Dupuy V."/>
            <person name="Gaurivaud P."/>
            <person name="Jacob D."/>
            <person name="Lemaitre C."/>
            <person name="Manso-Silvan L."/>
            <person name="Nikolski M."/>
            <person name="Nouvel L.-X."/>
            <person name="Poumarat F."/>
            <person name="Tardy F."/>
            <person name="Thebault P."/>
            <person name="Theil S."/>
            <person name="Citti C."/>
            <person name="Thiaucourt F."/>
            <person name="Blanchard A."/>
        </authorList>
    </citation>
    <scope>NUCLEOTIDE SEQUENCE [LARGE SCALE GENOMIC DNA]</scope>
    <source>
        <strain evidence="3 4">14811</strain>
    </source>
</reference>
<evidence type="ECO:0000313" key="4">
    <source>
        <dbReference type="Proteomes" id="UP000020977"/>
    </source>
</evidence>
<dbReference type="EMBL" id="JFAD01000018">
    <property type="protein sequence ID" value="EXU61119.1"/>
    <property type="molecule type" value="Genomic_DNA"/>
</dbReference>
<evidence type="ECO:0000256" key="1">
    <source>
        <dbReference type="ARBA" id="ARBA00001946"/>
    </source>
</evidence>
<protein>
    <recommendedName>
        <fullName evidence="5">Hydrolase of the HAD family</fullName>
    </recommendedName>
</protein>
<dbReference type="RefSeq" id="WP_044284201.1">
    <property type="nucleotide sequence ID" value="NZ_JFAD01000018.1"/>
</dbReference>
<dbReference type="NCBIfam" id="TIGR00099">
    <property type="entry name" value="Cof-subfamily"/>
    <property type="match status" value="1"/>
</dbReference>
<dbReference type="InterPro" id="IPR036412">
    <property type="entry name" value="HAD-like_sf"/>
</dbReference>
<dbReference type="GO" id="GO:0016791">
    <property type="term" value="F:phosphatase activity"/>
    <property type="evidence" value="ECO:0007669"/>
    <property type="project" value="TreeGrafter"/>
</dbReference>
<evidence type="ECO:0000256" key="2">
    <source>
        <dbReference type="ARBA" id="ARBA00034778"/>
    </source>
</evidence>
<dbReference type="Gene3D" id="3.40.50.1000">
    <property type="entry name" value="HAD superfamily/HAD-like"/>
    <property type="match status" value="1"/>
</dbReference>
<accession>A0A014L6R8</accession>
<evidence type="ECO:0008006" key="5">
    <source>
        <dbReference type="Google" id="ProtNLM"/>
    </source>
</evidence>
<dbReference type="PANTHER" id="PTHR10000:SF8">
    <property type="entry name" value="HAD SUPERFAMILY HYDROLASE-LIKE, TYPE 3"/>
    <property type="match status" value="1"/>
</dbReference>
<organism evidence="3 4">
    <name type="scientific">Mesomycoplasma ovipneumoniae 14811</name>
    <dbReference type="NCBI Taxonomy" id="1188239"/>
    <lineage>
        <taxon>Bacteria</taxon>
        <taxon>Bacillati</taxon>
        <taxon>Mycoplasmatota</taxon>
        <taxon>Mycoplasmoidales</taxon>
        <taxon>Metamycoplasmataceae</taxon>
        <taxon>Mesomycoplasma</taxon>
    </lineage>
</organism>
<dbReference type="PROSITE" id="PS01228">
    <property type="entry name" value="COF_1"/>
    <property type="match status" value="1"/>
</dbReference>
<dbReference type="STRING" id="1188239.MOVI_3630"/>
<dbReference type="eggNOG" id="COG0561">
    <property type="taxonomic scope" value="Bacteria"/>
</dbReference>
<comment type="caution">
    <text evidence="3">The sequence shown here is derived from an EMBL/GenBank/DDBJ whole genome shotgun (WGS) entry which is preliminary data.</text>
</comment>
<dbReference type="Proteomes" id="UP000020977">
    <property type="component" value="Unassembled WGS sequence"/>
</dbReference>
<dbReference type="NCBIfam" id="TIGR01484">
    <property type="entry name" value="HAD-SF-IIB"/>
    <property type="match status" value="1"/>
</dbReference>
<dbReference type="SUPFAM" id="SSF56784">
    <property type="entry name" value="HAD-like"/>
    <property type="match status" value="1"/>
</dbReference>
<comment type="similarity">
    <text evidence="2">Belongs to the HAD-like hydrolase superfamily. Cof family.</text>
</comment>
<dbReference type="PATRIC" id="fig|1188239.3.peg.892"/>
<evidence type="ECO:0000313" key="3">
    <source>
        <dbReference type="EMBL" id="EXU61119.1"/>
    </source>
</evidence>
<proteinExistence type="inferred from homology"/>
<dbReference type="InterPro" id="IPR006379">
    <property type="entry name" value="HAD-SF_hydro_IIB"/>
</dbReference>
<dbReference type="AlphaFoldDB" id="A0A014L6R8"/>
<sequence>MKISKNRFLFVLDLDGTVLSDSANSEIHPDTESGIKRAVELGHVVCILTGRPWRSTKPIYDKLGLKTIVANFNGAYIHNPSDPEFIPTINYLNLNDIMYIMGDKRVKAETSNVAIEGPGWAKIKKRDKQLEQVFGFDHIKNLKPGLNFHKIPLKPTCLILDTKRSTNINDFKSYLERRYGDLGEFSAWSKGENHTYVFDMTAIGVNKSKAVSMLSRYYKIDLENIISIGDSYNDIGMFEISTISVAMANSPSQVKKHATVILKKTNKEGGVGYYIHRFLKNPEKEIEKSKNVKYARSAVSVQATEY</sequence>
<gene>
    <name evidence="3" type="ORF">MOVI_3630</name>
</gene>
<dbReference type="Pfam" id="PF08282">
    <property type="entry name" value="Hydrolase_3"/>
    <property type="match status" value="1"/>
</dbReference>
<name>A0A014L6R8_9BACT</name>
<comment type="cofactor">
    <cofactor evidence="1">
        <name>Mg(2+)</name>
        <dbReference type="ChEBI" id="CHEBI:18420"/>
    </cofactor>
</comment>
<dbReference type="GO" id="GO:0005829">
    <property type="term" value="C:cytosol"/>
    <property type="evidence" value="ECO:0007669"/>
    <property type="project" value="TreeGrafter"/>
</dbReference>
<dbReference type="InterPro" id="IPR023214">
    <property type="entry name" value="HAD_sf"/>
</dbReference>
<dbReference type="InterPro" id="IPR000150">
    <property type="entry name" value="Cof"/>
</dbReference>
<dbReference type="GO" id="GO:0000287">
    <property type="term" value="F:magnesium ion binding"/>
    <property type="evidence" value="ECO:0007669"/>
    <property type="project" value="TreeGrafter"/>
</dbReference>
<dbReference type="PANTHER" id="PTHR10000">
    <property type="entry name" value="PHOSPHOSERINE PHOSPHATASE"/>
    <property type="match status" value="1"/>
</dbReference>
<dbReference type="Gene3D" id="3.30.1240.10">
    <property type="match status" value="1"/>
</dbReference>